<sequence>MNEEYDVIVLGIGLVECILSSIKSVKGKKSASITLLEDLYKRFKIPEPPSASMRRGRDWNVDLIPKFLVANGQLVKMLLYTEITVTAGSFVYKGGKIYKVPSTETEALTSSLIGLFKKHHFRKFLVYVANLDEKDPRTLMYKKFDLGQDVTDFTGHALALYKTDDYLDQPCCETINRIKHDSESLARYGKSPHLYPLCGLGELPQGFLAIYESTYMLNKPIEEIIVQNGNVIGVKSKGEIAHCKQLICDLRCVKDRPEKVGQVIRVICILSHPIKNTSDVNSCQIIIPQNQVSRKSDICVCTISSARSVTAQGKYIAIVTITVETKEPEKEVRPALELLEPTRWEFVSISGLLVPKDWVTESQIFISCITGLEFDFEEMKHKKMTSMGKTNSSTCYYPIRTNLKFGK</sequence>
<name>A0A2K6K3H6_RHIBE</name>
<dbReference type="PRINTS" id="PR00891">
    <property type="entry name" value="RABGDIREP"/>
</dbReference>
<dbReference type="Gene3D" id="1.10.405.10">
    <property type="entry name" value="Guanine Nucleotide Dissociation Inhibitor, domain 1"/>
    <property type="match status" value="1"/>
</dbReference>
<evidence type="ECO:0000313" key="5">
    <source>
        <dbReference type="Ensembl" id="ENSRBIP00000005802.1"/>
    </source>
</evidence>
<reference evidence="5" key="3">
    <citation type="submission" date="2025-09" db="UniProtKB">
        <authorList>
            <consortium name="Ensembl"/>
        </authorList>
    </citation>
    <scope>IDENTIFICATION</scope>
</reference>
<evidence type="ECO:0000313" key="6">
    <source>
        <dbReference type="Proteomes" id="UP000233180"/>
    </source>
</evidence>
<reference evidence="5" key="2">
    <citation type="submission" date="2025-08" db="UniProtKB">
        <authorList>
            <consortium name="Ensembl"/>
        </authorList>
    </citation>
    <scope>IDENTIFICATION</scope>
</reference>
<dbReference type="GO" id="GO:0015031">
    <property type="term" value="P:protein transport"/>
    <property type="evidence" value="ECO:0007669"/>
    <property type="project" value="InterPro"/>
</dbReference>
<dbReference type="GO" id="GO:0005093">
    <property type="term" value="F:Rab GDP-dissociation inhibitor activity"/>
    <property type="evidence" value="ECO:0007669"/>
    <property type="project" value="InterPro"/>
</dbReference>
<dbReference type="Pfam" id="PF00996">
    <property type="entry name" value="GDI"/>
    <property type="match status" value="1"/>
</dbReference>
<dbReference type="FunFam" id="1.10.405.10:FF:000011">
    <property type="entry name" value="Rab GDP dissociation inhibitor"/>
    <property type="match status" value="1"/>
</dbReference>
<evidence type="ECO:0000256" key="4">
    <source>
        <dbReference type="RuleBase" id="RU363124"/>
    </source>
</evidence>
<protein>
    <recommendedName>
        <fullName evidence="4">Rab GDP dissociation inhibitor</fullName>
    </recommendedName>
</protein>
<dbReference type="OMA" id="CVCMISS"/>
<comment type="subcellular location">
    <subcellularLocation>
        <location evidence="4">Cytoplasm</location>
    </subcellularLocation>
    <subcellularLocation>
        <location evidence="1">Golgi apparatus</location>
        <location evidence="1">trans-Golgi network</location>
    </subcellularLocation>
</comment>
<dbReference type="STRING" id="61621.ENSRBIP00000005802"/>
<evidence type="ECO:0000256" key="3">
    <source>
        <dbReference type="ARBA" id="ARBA00022468"/>
    </source>
</evidence>
<dbReference type="InterPro" id="IPR036188">
    <property type="entry name" value="FAD/NAD-bd_sf"/>
</dbReference>
<dbReference type="Gene3D" id="3.50.50.60">
    <property type="entry name" value="FAD/NAD(P)-binding domain"/>
    <property type="match status" value="1"/>
</dbReference>
<comment type="function">
    <text evidence="4">Regulates the GDP/GTP exchange reaction of most RAB proteins by inhibiting the dissociation of GDP from them, and the subsequent binding of GTP.</text>
</comment>
<dbReference type="InterPro" id="IPR000806">
    <property type="entry name" value="RabGDI"/>
</dbReference>
<dbReference type="GO" id="GO:0005096">
    <property type="term" value="F:GTPase activator activity"/>
    <property type="evidence" value="ECO:0007669"/>
    <property type="project" value="UniProtKB-KW"/>
</dbReference>
<dbReference type="InterPro" id="IPR018203">
    <property type="entry name" value="GDP_dissociation_inhibitor"/>
</dbReference>
<accession>A0A2K6K3H6</accession>
<evidence type="ECO:0000256" key="2">
    <source>
        <dbReference type="ARBA" id="ARBA00005593"/>
    </source>
</evidence>
<dbReference type="GO" id="GO:0016192">
    <property type="term" value="P:vesicle-mediated transport"/>
    <property type="evidence" value="ECO:0007669"/>
    <property type="project" value="TreeGrafter"/>
</dbReference>
<dbReference type="PRINTS" id="PR00892">
    <property type="entry name" value="RABGDI"/>
</dbReference>
<proteinExistence type="inferred from homology"/>
<evidence type="ECO:0000256" key="1">
    <source>
        <dbReference type="ARBA" id="ARBA00004601"/>
    </source>
</evidence>
<dbReference type="Proteomes" id="UP000233180">
    <property type="component" value="Unassembled WGS sequence"/>
</dbReference>
<comment type="similarity">
    <text evidence="2 4">Belongs to the Rab GDI family.</text>
</comment>
<organism evidence="5 6">
    <name type="scientific">Rhinopithecus bieti</name>
    <name type="common">Black snub-nosed monkey</name>
    <name type="synonym">Pygathrix bieti</name>
    <dbReference type="NCBI Taxonomy" id="61621"/>
    <lineage>
        <taxon>Eukaryota</taxon>
        <taxon>Metazoa</taxon>
        <taxon>Chordata</taxon>
        <taxon>Craniata</taxon>
        <taxon>Vertebrata</taxon>
        <taxon>Euteleostomi</taxon>
        <taxon>Mammalia</taxon>
        <taxon>Eutheria</taxon>
        <taxon>Euarchontoglires</taxon>
        <taxon>Primates</taxon>
        <taxon>Haplorrhini</taxon>
        <taxon>Catarrhini</taxon>
        <taxon>Cercopithecidae</taxon>
        <taxon>Colobinae</taxon>
        <taxon>Rhinopithecus</taxon>
    </lineage>
</organism>
<dbReference type="SUPFAM" id="SSF54373">
    <property type="entry name" value="FAD-linked reductases, C-terminal domain"/>
    <property type="match status" value="1"/>
</dbReference>
<dbReference type="SUPFAM" id="SSF51905">
    <property type="entry name" value="FAD/NAD(P)-binding domain"/>
    <property type="match status" value="1"/>
</dbReference>
<dbReference type="PANTHER" id="PTHR11787">
    <property type="entry name" value="RAB GDP-DISSOCIATION INHIBITOR"/>
    <property type="match status" value="1"/>
</dbReference>
<dbReference type="FunFam" id="3.30.519.10:FF:000005">
    <property type="entry name" value="Rab GDP dissociation inhibitor"/>
    <property type="match status" value="1"/>
</dbReference>
<keyword evidence="4" id="KW-0963">Cytoplasm</keyword>
<dbReference type="PANTHER" id="PTHR11787:SF16">
    <property type="entry name" value="RAB GDP DISSOCIATION INHIBITOR"/>
    <property type="match status" value="1"/>
</dbReference>
<dbReference type="Ensembl" id="ENSRBIT00000027707.1">
    <property type="protein sequence ID" value="ENSRBIP00000005802.1"/>
    <property type="gene ID" value="ENSRBIG00000024827.1"/>
</dbReference>
<reference evidence="5 6" key="1">
    <citation type="submission" date="2016-06" db="EMBL/GenBank/DDBJ databases">
        <title>Genome of Rhinopithecus bieti.</title>
        <authorList>
            <person name="Wu"/>
            <person name="C.-I. and Zhang"/>
            <person name="Y."/>
        </authorList>
    </citation>
    <scope>NUCLEOTIDE SEQUENCE</scope>
</reference>
<dbReference type="GO" id="GO:0007264">
    <property type="term" value="P:small GTPase-mediated signal transduction"/>
    <property type="evidence" value="ECO:0007669"/>
    <property type="project" value="InterPro"/>
</dbReference>
<dbReference type="AlphaFoldDB" id="A0A2K6K3H6"/>
<keyword evidence="3 4" id="KW-0343">GTPase activation</keyword>
<keyword evidence="6" id="KW-1185">Reference proteome</keyword>
<dbReference type="GeneTree" id="ENSGT00950000182994"/>
<dbReference type="Gene3D" id="3.30.519.10">
    <property type="entry name" value="Guanine Nucleotide Dissociation Inhibitor, domain 2"/>
    <property type="match status" value="1"/>
</dbReference>
<dbReference type="GO" id="GO:0005794">
    <property type="term" value="C:Golgi apparatus"/>
    <property type="evidence" value="ECO:0007669"/>
    <property type="project" value="UniProtKB-SubCell"/>
</dbReference>